<proteinExistence type="predicted"/>
<dbReference type="AlphaFoldDB" id="A0ABC8TII2"/>
<dbReference type="PANTHER" id="PTHR15319:SF1">
    <property type="entry name" value="TATA BOX-BINDING PROTEIN-ASSOCIATED FACTOR RNA POLYMERASE I SUBUNIT C"/>
    <property type="match status" value="1"/>
</dbReference>
<name>A0ABC8TII2_9AQUA</name>
<evidence type="ECO:0000313" key="2">
    <source>
        <dbReference type="Proteomes" id="UP001642360"/>
    </source>
</evidence>
<dbReference type="PANTHER" id="PTHR15319">
    <property type="entry name" value="TATA BOX-BINDING PROTEIN ASSOCIATED FACTOR RNA POLYMERASE I SUBUNIT C"/>
    <property type="match status" value="1"/>
</dbReference>
<accession>A0ABC8TII2</accession>
<protein>
    <recommendedName>
        <fullName evidence="3">F-box protein</fullName>
    </recommendedName>
</protein>
<sequence length="270" mass="30488">MVIKDVLLLKFSKSFCAWGLPSELSLSGRGCNCGSCLVSEEFSKDALPEWIDWRQKKEIVLGFGIFDKDLSVQLYELDSFGGFSVIRMMSSGKLEFQTFCVAWEFLNNSEAHKGSLLHFEDSLLYAIEETDGLSANTELELHCNKVMQVANEVAASTSGSRLHNEHVVSLADDTKEMCYVSQNEKLYSLHEPVAFSGKFSTIDPTPGSFGWFHFGDRRSSNYEIFDTGLGIFYRVDMSIKILLVTEEEVEILCLTPRTKLRDEECKDMNS</sequence>
<keyword evidence="2" id="KW-1185">Reference proteome</keyword>
<dbReference type="Proteomes" id="UP001642360">
    <property type="component" value="Unassembled WGS sequence"/>
</dbReference>
<dbReference type="InterPro" id="IPR038801">
    <property type="entry name" value="TAF1C"/>
</dbReference>
<evidence type="ECO:0000313" key="1">
    <source>
        <dbReference type="EMBL" id="CAK9166784.1"/>
    </source>
</evidence>
<comment type="caution">
    <text evidence="1">The sequence shown here is derived from an EMBL/GenBank/DDBJ whole genome shotgun (WGS) entry which is preliminary data.</text>
</comment>
<organism evidence="1 2">
    <name type="scientific">Ilex paraguariensis</name>
    <name type="common">yerba mate</name>
    <dbReference type="NCBI Taxonomy" id="185542"/>
    <lineage>
        <taxon>Eukaryota</taxon>
        <taxon>Viridiplantae</taxon>
        <taxon>Streptophyta</taxon>
        <taxon>Embryophyta</taxon>
        <taxon>Tracheophyta</taxon>
        <taxon>Spermatophyta</taxon>
        <taxon>Magnoliopsida</taxon>
        <taxon>eudicotyledons</taxon>
        <taxon>Gunneridae</taxon>
        <taxon>Pentapetalae</taxon>
        <taxon>asterids</taxon>
        <taxon>campanulids</taxon>
        <taxon>Aquifoliales</taxon>
        <taxon>Aquifoliaceae</taxon>
        <taxon>Ilex</taxon>
    </lineage>
</organism>
<reference evidence="1 2" key="1">
    <citation type="submission" date="2024-02" db="EMBL/GenBank/DDBJ databases">
        <authorList>
            <person name="Vignale AGUSTIN F."/>
            <person name="Sosa J E."/>
            <person name="Modenutti C."/>
        </authorList>
    </citation>
    <scope>NUCLEOTIDE SEQUENCE [LARGE SCALE GENOMIC DNA]</scope>
</reference>
<dbReference type="EMBL" id="CAUOFW020004691">
    <property type="protein sequence ID" value="CAK9166784.1"/>
    <property type="molecule type" value="Genomic_DNA"/>
</dbReference>
<gene>
    <name evidence="1" type="ORF">ILEXP_LOCUS36024</name>
</gene>
<evidence type="ECO:0008006" key="3">
    <source>
        <dbReference type="Google" id="ProtNLM"/>
    </source>
</evidence>